<name>A0A1E7X7G2_9BURK</name>
<dbReference type="EMBL" id="LROM01000030">
    <property type="protein sequence ID" value="OFA08892.1"/>
    <property type="molecule type" value="Genomic_DNA"/>
</dbReference>
<feature type="transmembrane region" description="Helical" evidence="1">
    <location>
        <begin position="20"/>
        <end position="40"/>
    </location>
</feature>
<keyword evidence="1" id="KW-0472">Membrane</keyword>
<keyword evidence="3" id="KW-1185">Reference proteome</keyword>
<dbReference type="AlphaFoldDB" id="A0A1E7X7G2"/>
<proteinExistence type="predicted"/>
<protein>
    <submittedName>
        <fullName evidence="2">Uncharacterized protein</fullName>
    </submittedName>
</protein>
<gene>
    <name evidence="2" type="ORF">DUPY_04070</name>
</gene>
<reference evidence="3" key="1">
    <citation type="journal article" date="2016" name="Front. Microbiol.">
        <title>Molecular Keys to the Janthinobacterium and Duganella spp. Interaction with the Plant Pathogen Fusarium graminearum.</title>
        <authorList>
            <person name="Haack F.S."/>
            <person name="Poehlein A."/>
            <person name="Kroger C."/>
            <person name="Voigt C.A."/>
            <person name="Piepenbring M."/>
            <person name="Bode H.B."/>
            <person name="Daniel R."/>
            <person name="Schafer W."/>
            <person name="Streit W.R."/>
        </authorList>
    </citation>
    <scope>NUCLEOTIDE SEQUENCE [LARGE SCALE GENOMIC DNA]</scope>
    <source>
        <strain evidence="3">T54</strain>
    </source>
</reference>
<evidence type="ECO:0000313" key="2">
    <source>
        <dbReference type="EMBL" id="OFA08892.1"/>
    </source>
</evidence>
<feature type="transmembrane region" description="Helical" evidence="1">
    <location>
        <begin position="52"/>
        <end position="70"/>
    </location>
</feature>
<dbReference type="Proteomes" id="UP000175989">
    <property type="component" value="Unassembled WGS sequence"/>
</dbReference>
<keyword evidence="1" id="KW-1133">Transmembrane helix</keyword>
<accession>A0A1E7X7G2</accession>
<evidence type="ECO:0000313" key="3">
    <source>
        <dbReference type="Proteomes" id="UP000175989"/>
    </source>
</evidence>
<evidence type="ECO:0000256" key="1">
    <source>
        <dbReference type="SAM" id="Phobius"/>
    </source>
</evidence>
<comment type="caution">
    <text evidence="2">The sequence shown here is derived from an EMBL/GenBank/DDBJ whole genome shotgun (WGS) entry which is preliminary data.</text>
</comment>
<sequence>MAPASATLPPVAPAVVPTCAATVGTAFNASSVAIASMPFMPMRSRDTSLPHNFQVDVAAFILSIHHWRWVLPRMETLVSGGWPAAVVAAIFCASTAARVCCGTR</sequence>
<keyword evidence="1" id="KW-0812">Transmembrane</keyword>
<feature type="transmembrane region" description="Helical" evidence="1">
    <location>
        <begin position="82"/>
        <end position="101"/>
    </location>
</feature>
<organism evidence="2 3">
    <name type="scientific">Duganella phyllosphaerae</name>
    <dbReference type="NCBI Taxonomy" id="762836"/>
    <lineage>
        <taxon>Bacteria</taxon>
        <taxon>Pseudomonadati</taxon>
        <taxon>Pseudomonadota</taxon>
        <taxon>Betaproteobacteria</taxon>
        <taxon>Burkholderiales</taxon>
        <taxon>Oxalobacteraceae</taxon>
        <taxon>Telluria group</taxon>
        <taxon>Duganella</taxon>
    </lineage>
</organism>